<dbReference type="SMART" id="SM00382">
    <property type="entry name" value="AAA"/>
    <property type="match status" value="1"/>
</dbReference>
<dbReference type="PANTHER" id="PTHR30050">
    <property type="entry name" value="CHROMOSOMAL REPLICATION INITIATOR PROTEIN DNAA"/>
    <property type="match status" value="1"/>
</dbReference>
<dbReference type="InterPro" id="IPR003593">
    <property type="entry name" value="AAA+_ATPase"/>
</dbReference>
<sequence>MPPLQNLLPRTTPEARPAPRICPTGRATTLVADSATALAELEAFGRAEIEALARERQHISQRRLETAIGRAGIPPRFQTRTFDAFTARTPEQQSALAVARRYAANFQRVRQQGNCLLLVGGPGTGKTHLACAVLQDVIRQGHTGLFVGMSEALRTIRSTYAPGSQLTELDAFATFTRPDLLVLDEIGVAIGDDEKRRAMLFDLLNARYGAIKPVVLIGNLTEAELHAYLGERIMDRLLEGGVIVPFTWASHRRQRQPEEST</sequence>
<evidence type="ECO:0000313" key="3">
    <source>
        <dbReference type="EMBL" id="TCT21216.1"/>
    </source>
</evidence>
<dbReference type="GO" id="GO:0006260">
    <property type="term" value="P:DNA replication"/>
    <property type="evidence" value="ECO:0007669"/>
    <property type="project" value="TreeGrafter"/>
</dbReference>
<gene>
    <name evidence="3" type="ORF">EDC35_10469</name>
</gene>
<name>A0A4R3N018_9GAMM</name>
<evidence type="ECO:0000313" key="4">
    <source>
        <dbReference type="Proteomes" id="UP000295717"/>
    </source>
</evidence>
<evidence type="ECO:0000259" key="2">
    <source>
        <dbReference type="SMART" id="SM00382"/>
    </source>
</evidence>
<dbReference type="AlphaFoldDB" id="A0A4R3N018"/>
<accession>A0A4R3N018</accession>
<comment type="caution">
    <text evidence="3">The sequence shown here is derived from an EMBL/GenBank/DDBJ whole genome shotgun (WGS) entry which is preliminary data.</text>
</comment>
<dbReference type="CDD" id="cd00009">
    <property type="entry name" value="AAA"/>
    <property type="match status" value="1"/>
</dbReference>
<reference evidence="3 4" key="1">
    <citation type="submission" date="2019-03" db="EMBL/GenBank/DDBJ databases">
        <title>Genomic Encyclopedia of Type Strains, Phase IV (KMG-IV): sequencing the most valuable type-strain genomes for metagenomic binning, comparative biology and taxonomic classification.</title>
        <authorList>
            <person name="Goeker M."/>
        </authorList>
    </citation>
    <scope>NUCLEOTIDE SEQUENCE [LARGE SCALE GENOMIC DNA]</scope>
    <source>
        <strain evidence="3 4">DSM 13587</strain>
    </source>
</reference>
<dbReference type="InterPro" id="IPR002611">
    <property type="entry name" value="IstB_ATP-bd"/>
</dbReference>
<dbReference type="Proteomes" id="UP000295717">
    <property type="component" value="Unassembled WGS sequence"/>
</dbReference>
<dbReference type="GO" id="GO:0005524">
    <property type="term" value="F:ATP binding"/>
    <property type="evidence" value="ECO:0007669"/>
    <property type="project" value="InterPro"/>
</dbReference>
<dbReference type="Gene3D" id="3.40.50.300">
    <property type="entry name" value="P-loop containing nucleotide triphosphate hydrolases"/>
    <property type="match status" value="1"/>
</dbReference>
<dbReference type="OrthoDB" id="5956003at2"/>
<keyword evidence="3" id="KW-0067">ATP-binding</keyword>
<feature type="compositionally biased region" description="Low complexity" evidence="1">
    <location>
        <begin position="9"/>
        <end position="19"/>
    </location>
</feature>
<dbReference type="PIRSF" id="PIRSF003073">
    <property type="entry name" value="DNAC_TnpB_IstB"/>
    <property type="match status" value="1"/>
</dbReference>
<dbReference type="InterPro" id="IPR028350">
    <property type="entry name" value="DNAC/IstB-like"/>
</dbReference>
<proteinExistence type="predicted"/>
<dbReference type="PANTHER" id="PTHR30050:SF4">
    <property type="entry name" value="ATP-BINDING PROTEIN RV3427C IN INSERTION SEQUENCE-RELATED"/>
    <property type="match status" value="1"/>
</dbReference>
<dbReference type="InterPro" id="IPR027417">
    <property type="entry name" value="P-loop_NTPase"/>
</dbReference>
<keyword evidence="3" id="KW-0547">Nucleotide-binding</keyword>
<organism evidence="3 4">
    <name type="scientific">Thiobaca trueperi</name>
    <dbReference type="NCBI Taxonomy" id="127458"/>
    <lineage>
        <taxon>Bacteria</taxon>
        <taxon>Pseudomonadati</taxon>
        <taxon>Pseudomonadota</taxon>
        <taxon>Gammaproteobacteria</taxon>
        <taxon>Chromatiales</taxon>
        <taxon>Chromatiaceae</taxon>
        <taxon>Thiobaca</taxon>
    </lineage>
</organism>
<feature type="domain" description="AAA+ ATPase" evidence="2">
    <location>
        <begin position="112"/>
        <end position="239"/>
    </location>
</feature>
<keyword evidence="3" id="KW-0378">Hydrolase</keyword>
<dbReference type="SUPFAM" id="SSF52540">
    <property type="entry name" value="P-loop containing nucleoside triphosphate hydrolases"/>
    <property type="match status" value="1"/>
</dbReference>
<keyword evidence="3" id="KW-0347">Helicase</keyword>
<protein>
    <submittedName>
        <fullName evidence="3">Phage DNA replication protein (Predicted replicative helicase loader)</fullName>
    </submittedName>
</protein>
<dbReference type="EMBL" id="SMAO01000004">
    <property type="protein sequence ID" value="TCT21216.1"/>
    <property type="molecule type" value="Genomic_DNA"/>
</dbReference>
<keyword evidence="4" id="KW-1185">Reference proteome</keyword>
<dbReference type="GO" id="GO:0004386">
    <property type="term" value="F:helicase activity"/>
    <property type="evidence" value="ECO:0007669"/>
    <property type="project" value="UniProtKB-KW"/>
</dbReference>
<feature type="region of interest" description="Disordered" evidence="1">
    <location>
        <begin position="1"/>
        <end position="20"/>
    </location>
</feature>
<evidence type="ECO:0000256" key="1">
    <source>
        <dbReference type="SAM" id="MobiDB-lite"/>
    </source>
</evidence>
<dbReference type="Pfam" id="PF01695">
    <property type="entry name" value="IstB_IS21"/>
    <property type="match status" value="1"/>
</dbReference>